<reference evidence="2 3" key="1">
    <citation type="submission" date="2020-02" db="EMBL/GenBank/DDBJ databases">
        <title>Draft genome sequence of two Spirosoma agri KCTC 52727 and Spirosoma terrae KCTC 52035.</title>
        <authorList>
            <person name="Rojas J."/>
            <person name="Ambika Manirajan B."/>
            <person name="Ratering S."/>
            <person name="Suarez C."/>
            <person name="Schnell S."/>
        </authorList>
    </citation>
    <scope>NUCLEOTIDE SEQUENCE [LARGE SCALE GENOMIC DNA]</scope>
    <source>
        <strain evidence="2 3">KCTC 52727</strain>
    </source>
</reference>
<organism evidence="2 3">
    <name type="scientific">Spirosoma agri</name>
    <dbReference type="NCBI Taxonomy" id="1987381"/>
    <lineage>
        <taxon>Bacteria</taxon>
        <taxon>Pseudomonadati</taxon>
        <taxon>Bacteroidota</taxon>
        <taxon>Cytophagia</taxon>
        <taxon>Cytophagales</taxon>
        <taxon>Cytophagaceae</taxon>
        <taxon>Spirosoma</taxon>
    </lineage>
</organism>
<dbReference type="InterPro" id="IPR041726">
    <property type="entry name" value="ACAD10_11_N"/>
</dbReference>
<dbReference type="EMBL" id="JAAGNZ010000002">
    <property type="protein sequence ID" value="NEU69155.1"/>
    <property type="molecule type" value="Genomic_DNA"/>
</dbReference>
<dbReference type="InterPro" id="IPR002575">
    <property type="entry name" value="Aminoglycoside_PTrfase"/>
</dbReference>
<dbReference type="Gene3D" id="3.30.200.20">
    <property type="entry name" value="Phosphorylase Kinase, domain 1"/>
    <property type="match status" value="1"/>
</dbReference>
<dbReference type="PANTHER" id="PTHR47829:SF1">
    <property type="entry name" value="HAD FAMILY PHOSPHATASE"/>
    <property type="match status" value="1"/>
</dbReference>
<feature type="domain" description="Aminoglycoside phosphotransferase" evidence="1">
    <location>
        <begin position="40"/>
        <end position="278"/>
    </location>
</feature>
<dbReference type="InterPro" id="IPR052898">
    <property type="entry name" value="ACAD10-like"/>
</dbReference>
<dbReference type="SUPFAM" id="SSF56112">
    <property type="entry name" value="Protein kinase-like (PK-like)"/>
    <property type="match status" value="1"/>
</dbReference>
<evidence type="ECO:0000313" key="3">
    <source>
        <dbReference type="Proteomes" id="UP000477386"/>
    </source>
</evidence>
<keyword evidence="2" id="KW-0808">Transferase</keyword>
<evidence type="ECO:0000313" key="2">
    <source>
        <dbReference type="EMBL" id="NEU69155.1"/>
    </source>
</evidence>
<sequence length="358" mass="40004">MITPDAPRPVRMGEELDLTLLNAYLHEHAPEVGEVLEVGQFPGGFSNLTYSLKTADQEYVLRRPPVGATIKGGHDMGREFRVLSLLQGHYAHMPNPVAYCETDGILGASFYVMERIAGLILRAPMAPTLNLPPRLMRQLSEALIDNLVTIHALDIVETGLIQLGKPEGYVQRQVEGWTKRYRNARTDAIPAMDIVGNWLAQNYPAEQPPAFLHNDYKFDNVLFAPDESTGEPMPAIRGVLDWEMATVGDPLMDLGATLAYWSEATDTPAYRTFNLTWLPGNLTRQEVADRYAQRSGRDLSNIVFYYVFGLYKNAVIAQQIYARWKQGYSQDERFGKILPMVVELANKAAGAIESGQLT</sequence>
<proteinExistence type="predicted"/>
<name>A0A6M0INM3_9BACT</name>
<dbReference type="PANTHER" id="PTHR47829">
    <property type="entry name" value="HYDROLASE, PUTATIVE (AFU_ORTHOLOGUE AFUA_1G12880)-RELATED"/>
    <property type="match status" value="1"/>
</dbReference>
<protein>
    <submittedName>
        <fullName evidence="2">Phosphotransferase family protein</fullName>
    </submittedName>
</protein>
<dbReference type="Pfam" id="PF01636">
    <property type="entry name" value="APH"/>
    <property type="match status" value="1"/>
</dbReference>
<gene>
    <name evidence="2" type="ORF">GK091_19875</name>
</gene>
<dbReference type="InterPro" id="IPR011009">
    <property type="entry name" value="Kinase-like_dom_sf"/>
</dbReference>
<dbReference type="AlphaFoldDB" id="A0A6M0INM3"/>
<dbReference type="Gene3D" id="3.90.1200.10">
    <property type="match status" value="1"/>
</dbReference>
<dbReference type="CDD" id="cd05154">
    <property type="entry name" value="ACAD10_11_N-like"/>
    <property type="match status" value="1"/>
</dbReference>
<evidence type="ECO:0000259" key="1">
    <source>
        <dbReference type="Pfam" id="PF01636"/>
    </source>
</evidence>
<keyword evidence="3" id="KW-1185">Reference proteome</keyword>
<accession>A0A6M0INM3</accession>
<dbReference type="RefSeq" id="WP_164041632.1">
    <property type="nucleotide sequence ID" value="NZ_JAAGNZ010000002.1"/>
</dbReference>
<comment type="caution">
    <text evidence="2">The sequence shown here is derived from an EMBL/GenBank/DDBJ whole genome shotgun (WGS) entry which is preliminary data.</text>
</comment>
<dbReference type="Proteomes" id="UP000477386">
    <property type="component" value="Unassembled WGS sequence"/>
</dbReference>
<dbReference type="GO" id="GO:0016740">
    <property type="term" value="F:transferase activity"/>
    <property type="evidence" value="ECO:0007669"/>
    <property type="project" value="UniProtKB-KW"/>
</dbReference>